<gene>
    <name evidence="6" type="ORF">UFOPK3376_02256</name>
</gene>
<organism evidence="6">
    <name type="scientific">freshwater metagenome</name>
    <dbReference type="NCBI Taxonomy" id="449393"/>
    <lineage>
        <taxon>unclassified sequences</taxon>
        <taxon>metagenomes</taxon>
        <taxon>ecological metagenomes</taxon>
    </lineage>
</organism>
<dbReference type="GO" id="GO:0004540">
    <property type="term" value="F:RNA nuclease activity"/>
    <property type="evidence" value="ECO:0007669"/>
    <property type="project" value="InterPro"/>
</dbReference>
<keyword evidence="2" id="KW-1277">Toxin-antitoxin system</keyword>
<evidence type="ECO:0000256" key="2">
    <source>
        <dbReference type="ARBA" id="ARBA00022649"/>
    </source>
</evidence>
<dbReference type="InterPro" id="IPR051813">
    <property type="entry name" value="HepT_RNase_toxin"/>
</dbReference>
<evidence type="ECO:0000313" key="6">
    <source>
        <dbReference type="EMBL" id="CAB4886149.1"/>
    </source>
</evidence>
<sequence>MIEMCDLLIRHASDRAALASDPVIQAAAQRWIEVLGEAASHVSDETRQAHPEIPWREIIGTRVILAHAYFHIDQDVIGQVVDRDVPALRSQLLAAADDVLGD</sequence>
<protein>
    <submittedName>
        <fullName evidence="6">Unannotated protein</fullName>
    </submittedName>
</protein>
<evidence type="ECO:0000256" key="5">
    <source>
        <dbReference type="ARBA" id="ARBA00022801"/>
    </source>
</evidence>
<name>A0A6J7F1M1_9ZZZZ</name>
<dbReference type="PANTHER" id="PTHR34139:SF1">
    <property type="entry name" value="RNASE MJ1380-RELATED"/>
    <property type="match status" value="1"/>
</dbReference>
<accession>A0A6J7F1M1</accession>
<dbReference type="EMBL" id="CAFBLP010000067">
    <property type="protein sequence ID" value="CAB4886149.1"/>
    <property type="molecule type" value="Genomic_DNA"/>
</dbReference>
<dbReference type="Pfam" id="PF01934">
    <property type="entry name" value="HepT-like"/>
    <property type="match status" value="1"/>
</dbReference>
<dbReference type="GO" id="GO:0016787">
    <property type="term" value="F:hydrolase activity"/>
    <property type="evidence" value="ECO:0007669"/>
    <property type="project" value="UniProtKB-KW"/>
</dbReference>
<evidence type="ECO:0000256" key="4">
    <source>
        <dbReference type="ARBA" id="ARBA00022741"/>
    </source>
</evidence>
<proteinExistence type="predicted"/>
<dbReference type="GO" id="GO:0000166">
    <property type="term" value="F:nucleotide binding"/>
    <property type="evidence" value="ECO:0007669"/>
    <property type="project" value="UniProtKB-KW"/>
</dbReference>
<evidence type="ECO:0000256" key="3">
    <source>
        <dbReference type="ARBA" id="ARBA00022722"/>
    </source>
</evidence>
<dbReference type="GO" id="GO:0110001">
    <property type="term" value="C:toxin-antitoxin complex"/>
    <property type="evidence" value="ECO:0007669"/>
    <property type="project" value="InterPro"/>
</dbReference>
<dbReference type="PANTHER" id="PTHR34139">
    <property type="entry name" value="UPF0331 PROTEIN MJ0127"/>
    <property type="match status" value="1"/>
</dbReference>
<keyword evidence="4" id="KW-0547">Nucleotide-binding</keyword>
<dbReference type="AlphaFoldDB" id="A0A6J7F1M1"/>
<dbReference type="InterPro" id="IPR008201">
    <property type="entry name" value="HepT-like"/>
</dbReference>
<keyword evidence="5" id="KW-0378">Hydrolase</keyword>
<keyword evidence="1" id="KW-0597">Phosphoprotein</keyword>
<keyword evidence="3" id="KW-0540">Nuclease</keyword>
<evidence type="ECO:0000256" key="1">
    <source>
        <dbReference type="ARBA" id="ARBA00022553"/>
    </source>
</evidence>
<reference evidence="6" key="1">
    <citation type="submission" date="2020-05" db="EMBL/GenBank/DDBJ databases">
        <authorList>
            <person name="Chiriac C."/>
            <person name="Salcher M."/>
            <person name="Ghai R."/>
            <person name="Kavagutti S V."/>
        </authorList>
    </citation>
    <scope>NUCLEOTIDE SEQUENCE</scope>
</reference>